<dbReference type="SUPFAM" id="SSF141523">
    <property type="entry name" value="L,D-transpeptidase catalytic domain-like"/>
    <property type="match status" value="1"/>
</dbReference>
<dbReference type="PROSITE" id="PS52029">
    <property type="entry name" value="LD_TPASE"/>
    <property type="match status" value="1"/>
</dbReference>
<evidence type="ECO:0000256" key="6">
    <source>
        <dbReference type="ARBA" id="ARBA00023316"/>
    </source>
</evidence>
<dbReference type="CDD" id="cd16913">
    <property type="entry name" value="YkuD_like"/>
    <property type="match status" value="1"/>
</dbReference>
<reference evidence="9 10" key="1">
    <citation type="submission" date="2024-06" db="EMBL/GenBank/DDBJ databases">
        <title>Flavobacterium spp. isolated from glacier.</title>
        <authorList>
            <person name="Han D."/>
        </authorList>
    </citation>
    <scope>NUCLEOTIDE SEQUENCE [LARGE SCALE GENOMIC DNA]</scope>
    <source>
        <strain evidence="9 10">LS2P90</strain>
    </source>
</reference>
<gene>
    <name evidence="9" type="ORF">ACFX5E_05570</name>
</gene>
<dbReference type="RefSeq" id="WP_379854196.1">
    <property type="nucleotide sequence ID" value="NZ_JBHZPZ010000005.1"/>
</dbReference>
<dbReference type="Proteomes" id="UP001600109">
    <property type="component" value="Unassembled WGS sequence"/>
</dbReference>
<dbReference type="Pfam" id="PF03734">
    <property type="entry name" value="YkuD"/>
    <property type="match status" value="1"/>
</dbReference>
<proteinExistence type="inferred from homology"/>
<evidence type="ECO:0000256" key="2">
    <source>
        <dbReference type="ARBA" id="ARBA00005992"/>
    </source>
</evidence>
<evidence type="ECO:0000259" key="8">
    <source>
        <dbReference type="PROSITE" id="PS52029"/>
    </source>
</evidence>
<dbReference type="Gene3D" id="2.40.440.10">
    <property type="entry name" value="L,D-transpeptidase catalytic domain-like"/>
    <property type="match status" value="1"/>
</dbReference>
<comment type="caution">
    <text evidence="9">The sequence shown here is derived from an EMBL/GenBank/DDBJ whole genome shotgun (WGS) entry which is preliminary data.</text>
</comment>
<dbReference type="InterPro" id="IPR045380">
    <property type="entry name" value="LD_TPept_scaffold_dom"/>
</dbReference>
<name>A0ABW6HUT8_9FLAO</name>
<comment type="similarity">
    <text evidence="2">Belongs to the YkuD family.</text>
</comment>
<dbReference type="InterPro" id="IPR005490">
    <property type="entry name" value="LD_TPept_cat_dom"/>
</dbReference>
<evidence type="ECO:0000256" key="5">
    <source>
        <dbReference type="ARBA" id="ARBA00022984"/>
    </source>
</evidence>
<feature type="active site" description="Proton donor/acceptor" evidence="7">
    <location>
        <position position="435"/>
    </location>
</feature>
<dbReference type="PANTHER" id="PTHR41533">
    <property type="entry name" value="L,D-TRANSPEPTIDASE HI_1667-RELATED"/>
    <property type="match status" value="1"/>
</dbReference>
<dbReference type="EMBL" id="JBHZPZ010000005">
    <property type="protein sequence ID" value="MFE3867542.1"/>
    <property type="molecule type" value="Genomic_DNA"/>
</dbReference>
<protein>
    <submittedName>
        <fullName evidence="9">Murein L,D-transpeptidase</fullName>
    </submittedName>
</protein>
<evidence type="ECO:0000313" key="10">
    <source>
        <dbReference type="Proteomes" id="UP001600109"/>
    </source>
</evidence>
<keyword evidence="4 7" id="KW-0133">Cell shape</keyword>
<evidence type="ECO:0000313" key="9">
    <source>
        <dbReference type="EMBL" id="MFE3867542.1"/>
    </source>
</evidence>
<keyword evidence="5 7" id="KW-0573">Peptidoglycan synthesis</keyword>
<dbReference type="InterPro" id="IPR038063">
    <property type="entry name" value="Transpep_catalytic_dom"/>
</dbReference>
<keyword evidence="10" id="KW-1185">Reference proteome</keyword>
<keyword evidence="6 7" id="KW-0961">Cell wall biogenesis/degradation</keyword>
<feature type="domain" description="L,D-TPase catalytic" evidence="8">
    <location>
        <begin position="325"/>
        <end position="479"/>
    </location>
</feature>
<organism evidence="9 10">
    <name type="scientific">Flavobacterium xylosi</name>
    <dbReference type="NCBI Taxonomy" id="3230415"/>
    <lineage>
        <taxon>Bacteria</taxon>
        <taxon>Pseudomonadati</taxon>
        <taxon>Bacteroidota</taxon>
        <taxon>Flavobacteriia</taxon>
        <taxon>Flavobacteriales</taxon>
        <taxon>Flavobacteriaceae</taxon>
        <taxon>Flavobacterium</taxon>
    </lineage>
</organism>
<evidence type="ECO:0000256" key="3">
    <source>
        <dbReference type="ARBA" id="ARBA00022679"/>
    </source>
</evidence>
<evidence type="ECO:0000256" key="1">
    <source>
        <dbReference type="ARBA" id="ARBA00004752"/>
    </source>
</evidence>
<evidence type="ECO:0000256" key="7">
    <source>
        <dbReference type="PROSITE-ProRule" id="PRU01373"/>
    </source>
</evidence>
<evidence type="ECO:0000256" key="4">
    <source>
        <dbReference type="ARBA" id="ARBA00022960"/>
    </source>
</evidence>
<dbReference type="PANTHER" id="PTHR41533:SF2">
    <property type="entry name" value="BLR7131 PROTEIN"/>
    <property type="match status" value="1"/>
</dbReference>
<dbReference type="InterPro" id="IPR052905">
    <property type="entry name" value="LD-transpeptidase_YkuD-like"/>
</dbReference>
<dbReference type="Pfam" id="PF20142">
    <property type="entry name" value="Scaffold"/>
    <property type="match status" value="1"/>
</dbReference>
<sequence length="534" mass="61945">MRKYVLSIVVIVCGVSVTTIYHNRNENLTVKVFSIAKNIQEYTLGKPGITVNKDIITGFFTKFPELKKYQSDVTAVYKKRNYKSIWYEDKKIIELARMLYAEVNQLEQEGIDSNFPCEDKIDGIFDTKSIAANLSETDTELLLSSMYVFYAKKVFFGIDTQKIMEIGWFLPTKNRYYENLLDSLLANPHSLNQNNKNMLGQYYKLRDFLKTYRQIEKNGTWNPIATDTAVKLYKPSDSSKTIGQIRQRLTVTGDLKQDSKSNVYDNELMAGILNYKKRNGYQPNYLITNWQVQRMNLPIQKYIQSITVNMERCRWIDPELTNANEVIFINIPAFQLIYIKNGKKELESNLLVGKNITETVVFSSYITSIVFSPYWNIPQSIVENELSIALFADKDYLAKHNMESNKGKVRQKPGGKNPMGLVKFMFPNSNDIYLHDTPSKSLFEFNYRALSHGCINMDKGKDLAQLLLKKDPQWPVERIADAMKGEKETTYRLKNKIPIYIGYFTTWVDDKGNIHFYEDIYNKDEKLASLVSEE</sequence>
<accession>A0ABW6HUT8</accession>
<keyword evidence="3" id="KW-0808">Transferase</keyword>
<feature type="active site" description="Nucleophile" evidence="7">
    <location>
        <position position="454"/>
    </location>
</feature>
<comment type="pathway">
    <text evidence="1 7">Cell wall biogenesis; peptidoglycan biosynthesis.</text>
</comment>